<name>A0ACA9YAE2_9ASCO</name>
<organism evidence="1 2">
    <name type="scientific">[Candida] jaroonii</name>
    <dbReference type="NCBI Taxonomy" id="467808"/>
    <lineage>
        <taxon>Eukaryota</taxon>
        <taxon>Fungi</taxon>
        <taxon>Dikarya</taxon>
        <taxon>Ascomycota</taxon>
        <taxon>Saccharomycotina</taxon>
        <taxon>Pichiomycetes</taxon>
        <taxon>Debaryomycetaceae</taxon>
        <taxon>Yamadazyma</taxon>
    </lineage>
</organism>
<keyword evidence="2" id="KW-1185">Reference proteome</keyword>
<dbReference type="Proteomes" id="UP001152531">
    <property type="component" value="Unassembled WGS sequence"/>
</dbReference>
<proteinExistence type="predicted"/>
<accession>A0ACA9YAE2</accession>
<protein>
    <submittedName>
        <fullName evidence="1">Uncharacterized protein</fullName>
    </submittedName>
</protein>
<evidence type="ECO:0000313" key="2">
    <source>
        <dbReference type="Proteomes" id="UP001152531"/>
    </source>
</evidence>
<evidence type="ECO:0000313" key="1">
    <source>
        <dbReference type="EMBL" id="CAH6721659.1"/>
    </source>
</evidence>
<dbReference type="EMBL" id="CALSDN010000006">
    <property type="protein sequence ID" value="CAH6721659.1"/>
    <property type="molecule type" value="Genomic_DNA"/>
</dbReference>
<sequence>MPSIEHKTLPRDDGICFPNLCFIPLHFEVCSLAQCRSELAKSSFNRILGGNGTTINQLQQQIYPKIKQDFISIVYKRQLKEELRGLGLDFDAYRAGGFDTREINERFGLPRNKRIYLHECDYMDFKSQSLTTISRELTEDIPFFYQYYNADELETKFLDFIYYFKVDLELSMRYDLDIDARMKYTNVFTRTRFSVYGDSL</sequence>
<reference evidence="1" key="1">
    <citation type="submission" date="2022-06" db="EMBL/GenBank/DDBJ databases">
        <authorList>
            <person name="Legras J.-L."/>
            <person name="Devillers H."/>
            <person name="Grondin C."/>
        </authorList>
    </citation>
    <scope>NUCLEOTIDE SEQUENCE</scope>
    <source>
        <strain evidence="1">CLIB 1444</strain>
    </source>
</reference>
<comment type="caution">
    <text evidence="1">The sequence shown here is derived from an EMBL/GenBank/DDBJ whole genome shotgun (WGS) entry which is preliminary data.</text>
</comment>
<gene>
    <name evidence="1" type="ORF">CLIB1444_06S07184</name>
</gene>